<evidence type="ECO:0000256" key="2">
    <source>
        <dbReference type="ARBA" id="ARBA00022448"/>
    </source>
</evidence>
<dbReference type="Gene3D" id="1.20.1560.10">
    <property type="entry name" value="ABC transporter type 1, transmembrane domain"/>
    <property type="match status" value="1"/>
</dbReference>
<feature type="transmembrane region" description="Helical" evidence="11">
    <location>
        <begin position="162"/>
        <end position="181"/>
    </location>
</feature>
<evidence type="ECO:0000256" key="7">
    <source>
        <dbReference type="ARBA" id="ARBA00022840"/>
    </source>
</evidence>
<dbReference type="InterPro" id="IPR036640">
    <property type="entry name" value="ABC1_TM_sf"/>
</dbReference>
<feature type="domain" description="ABC transporter" evidence="12">
    <location>
        <begin position="339"/>
        <end position="583"/>
    </location>
</feature>
<evidence type="ECO:0000313" key="15">
    <source>
        <dbReference type="Proteomes" id="UP000598174"/>
    </source>
</evidence>
<name>A0A919MEX6_9ACTN</name>
<dbReference type="InterPro" id="IPR027417">
    <property type="entry name" value="P-loop_NTPase"/>
</dbReference>
<proteinExistence type="inferred from homology"/>
<sequence>MTTLRAALRLGAGAHPAALSCLLALMLGSAALPVGAAWCTKLLLDEIGQGPDAQLGRAIRFAVLAAALVALATAANRLVSYLTAVVQNAVGIAANVSLYARVNAFLGLAPFEQPAFRDRLMLAQQAAEQAPYTVVMFAVGSAQSLVTIVSFAGVLLTLWPPAGLLVLAVAGPEFAIQLALARRSARATEQANRFYRIRFLYQGLLTDLRAVREIRLFQLGEFFHGRLTGALRRTGRIELDARRHAALVSAGWALASAAVALIGTVTVVAAVLRGDLTLGDLTIFLAAVGAVQSSLSGIAAQLGEVGASMRLFRHYAAVVHGPADLANGTLTAPPLGAEIRFEDVWFRYDQDGPWALRGLSLSIPAGRATGLVGVNGAGKSTLVKLLCRFYDPQRGRITWDGVDLREFDLTTLRARLGAVFQDFMCYDLTAEENVGIGRLPYSPDAVRRAATEAGVHDRLADLPHGYRTMLSRSFTDEDGETGVTLSGGQWQRVALARSLMRADADLLILDEPSSGLDAEAESRMNASLARVRQGRTGLLISHRLSTLRDADRILVLAAGQVAEAGSHDELMATGGDYSRLFTLQAGGYRLATP</sequence>
<comment type="caution">
    <text evidence="14">The sequence shown here is derived from an EMBL/GenBank/DDBJ whole genome shotgun (WGS) entry which is preliminary data.</text>
</comment>
<feature type="domain" description="ABC transmembrane type-1" evidence="13">
    <location>
        <begin position="22"/>
        <end position="307"/>
    </location>
</feature>
<feature type="transmembrane region" description="Helical" evidence="11">
    <location>
        <begin position="61"/>
        <end position="83"/>
    </location>
</feature>
<dbReference type="EMBL" id="BOMM01000047">
    <property type="protein sequence ID" value="GIE13218.1"/>
    <property type="molecule type" value="Genomic_DNA"/>
</dbReference>
<evidence type="ECO:0000256" key="5">
    <source>
        <dbReference type="ARBA" id="ARBA00022692"/>
    </source>
</evidence>
<comment type="similarity">
    <text evidence="10">Belongs to the ABC transporter superfamily. Siderophore-Fe(3+) uptake transporter (SIUT) (TC 3.A.1.21) family.</text>
</comment>
<protein>
    <submittedName>
        <fullName evidence="14">ABC transporter</fullName>
    </submittedName>
</protein>
<evidence type="ECO:0000256" key="1">
    <source>
        <dbReference type="ARBA" id="ARBA00004429"/>
    </source>
</evidence>
<keyword evidence="2" id="KW-0813">Transport</keyword>
<dbReference type="GO" id="GO:0015421">
    <property type="term" value="F:ABC-type oligopeptide transporter activity"/>
    <property type="evidence" value="ECO:0007669"/>
    <property type="project" value="TreeGrafter"/>
</dbReference>
<keyword evidence="7" id="KW-0067">ATP-binding</keyword>
<keyword evidence="9 11" id="KW-0472">Membrane</keyword>
<evidence type="ECO:0000259" key="12">
    <source>
        <dbReference type="PROSITE" id="PS50893"/>
    </source>
</evidence>
<dbReference type="InterPro" id="IPR011527">
    <property type="entry name" value="ABC1_TM_dom"/>
</dbReference>
<gene>
    <name evidence="14" type="ORF">Afe05nite_50580</name>
</gene>
<dbReference type="InterPro" id="IPR039421">
    <property type="entry name" value="Type_1_exporter"/>
</dbReference>
<feature type="transmembrane region" description="Helical" evidence="11">
    <location>
        <begin position="132"/>
        <end position="156"/>
    </location>
</feature>
<evidence type="ECO:0000313" key="14">
    <source>
        <dbReference type="EMBL" id="GIE13218.1"/>
    </source>
</evidence>
<dbReference type="GO" id="GO:0016887">
    <property type="term" value="F:ATP hydrolysis activity"/>
    <property type="evidence" value="ECO:0007669"/>
    <property type="project" value="InterPro"/>
</dbReference>
<dbReference type="GO" id="GO:0005524">
    <property type="term" value="F:ATP binding"/>
    <property type="evidence" value="ECO:0007669"/>
    <property type="project" value="UniProtKB-KW"/>
</dbReference>
<dbReference type="RefSeq" id="WP_203819664.1">
    <property type="nucleotide sequence ID" value="NZ_BAAABP010000052.1"/>
</dbReference>
<dbReference type="SUPFAM" id="SSF52540">
    <property type="entry name" value="P-loop containing nucleoside triphosphate hydrolases"/>
    <property type="match status" value="1"/>
</dbReference>
<dbReference type="Gene3D" id="3.40.50.300">
    <property type="entry name" value="P-loop containing nucleotide triphosphate hydrolases"/>
    <property type="match status" value="1"/>
</dbReference>
<feature type="transmembrane region" description="Helical" evidence="11">
    <location>
        <begin position="17"/>
        <end position="40"/>
    </location>
</feature>
<organism evidence="14 15">
    <name type="scientific">Paractinoplanes ferrugineus</name>
    <dbReference type="NCBI Taxonomy" id="113564"/>
    <lineage>
        <taxon>Bacteria</taxon>
        <taxon>Bacillati</taxon>
        <taxon>Actinomycetota</taxon>
        <taxon>Actinomycetes</taxon>
        <taxon>Micromonosporales</taxon>
        <taxon>Micromonosporaceae</taxon>
        <taxon>Paractinoplanes</taxon>
    </lineage>
</organism>
<evidence type="ECO:0000256" key="8">
    <source>
        <dbReference type="ARBA" id="ARBA00022989"/>
    </source>
</evidence>
<dbReference type="SUPFAM" id="SSF90123">
    <property type="entry name" value="ABC transporter transmembrane region"/>
    <property type="match status" value="1"/>
</dbReference>
<dbReference type="GO" id="GO:0005886">
    <property type="term" value="C:plasma membrane"/>
    <property type="evidence" value="ECO:0007669"/>
    <property type="project" value="UniProtKB-SubCell"/>
</dbReference>
<dbReference type="AlphaFoldDB" id="A0A919MEX6"/>
<dbReference type="PANTHER" id="PTHR43394:SF1">
    <property type="entry name" value="ATP-BINDING CASSETTE SUB-FAMILY B MEMBER 10, MITOCHONDRIAL"/>
    <property type="match status" value="1"/>
</dbReference>
<evidence type="ECO:0000256" key="6">
    <source>
        <dbReference type="ARBA" id="ARBA00022741"/>
    </source>
</evidence>
<feature type="transmembrane region" description="Helical" evidence="11">
    <location>
        <begin position="245"/>
        <end position="271"/>
    </location>
</feature>
<evidence type="ECO:0000256" key="10">
    <source>
        <dbReference type="ARBA" id="ARBA00023455"/>
    </source>
</evidence>
<evidence type="ECO:0000256" key="9">
    <source>
        <dbReference type="ARBA" id="ARBA00023136"/>
    </source>
</evidence>
<dbReference type="FunFam" id="3.40.50.300:FF:000221">
    <property type="entry name" value="Multidrug ABC transporter ATP-binding protein"/>
    <property type="match status" value="1"/>
</dbReference>
<dbReference type="InterPro" id="IPR003439">
    <property type="entry name" value="ABC_transporter-like_ATP-bd"/>
</dbReference>
<dbReference type="PROSITE" id="PS51257">
    <property type="entry name" value="PROKAR_LIPOPROTEIN"/>
    <property type="match status" value="1"/>
</dbReference>
<dbReference type="SMART" id="SM00382">
    <property type="entry name" value="AAA"/>
    <property type="match status" value="1"/>
</dbReference>
<dbReference type="Proteomes" id="UP000598174">
    <property type="component" value="Unassembled WGS sequence"/>
</dbReference>
<reference evidence="14" key="1">
    <citation type="submission" date="2021-01" db="EMBL/GenBank/DDBJ databases">
        <title>Whole genome shotgun sequence of Actinoplanes ferrugineus NBRC 15555.</title>
        <authorList>
            <person name="Komaki H."/>
            <person name="Tamura T."/>
        </authorList>
    </citation>
    <scope>NUCLEOTIDE SEQUENCE</scope>
    <source>
        <strain evidence="14">NBRC 15555</strain>
    </source>
</reference>
<dbReference type="PANTHER" id="PTHR43394">
    <property type="entry name" value="ATP-DEPENDENT PERMEASE MDL1, MITOCHONDRIAL"/>
    <property type="match status" value="1"/>
</dbReference>
<keyword evidence="8 11" id="KW-1133">Transmembrane helix</keyword>
<dbReference type="PROSITE" id="PS00211">
    <property type="entry name" value="ABC_TRANSPORTER_1"/>
    <property type="match status" value="1"/>
</dbReference>
<dbReference type="Pfam" id="PF00005">
    <property type="entry name" value="ABC_tran"/>
    <property type="match status" value="1"/>
</dbReference>
<comment type="subcellular location">
    <subcellularLocation>
        <location evidence="1">Cell inner membrane</location>
        <topology evidence="1">Multi-pass membrane protein</topology>
    </subcellularLocation>
</comment>
<evidence type="ECO:0000256" key="11">
    <source>
        <dbReference type="SAM" id="Phobius"/>
    </source>
</evidence>
<keyword evidence="6" id="KW-0547">Nucleotide-binding</keyword>
<keyword evidence="15" id="KW-1185">Reference proteome</keyword>
<dbReference type="InterPro" id="IPR017871">
    <property type="entry name" value="ABC_transporter-like_CS"/>
</dbReference>
<keyword evidence="5 11" id="KW-0812">Transmembrane</keyword>
<keyword evidence="3" id="KW-1003">Cell membrane</keyword>
<dbReference type="PROSITE" id="PS50893">
    <property type="entry name" value="ABC_TRANSPORTER_2"/>
    <property type="match status" value="1"/>
</dbReference>
<evidence type="ECO:0000256" key="4">
    <source>
        <dbReference type="ARBA" id="ARBA00022519"/>
    </source>
</evidence>
<evidence type="ECO:0000256" key="3">
    <source>
        <dbReference type="ARBA" id="ARBA00022475"/>
    </source>
</evidence>
<evidence type="ECO:0000259" key="13">
    <source>
        <dbReference type="PROSITE" id="PS50929"/>
    </source>
</evidence>
<keyword evidence="4" id="KW-0997">Cell inner membrane</keyword>
<dbReference type="InterPro" id="IPR003593">
    <property type="entry name" value="AAA+_ATPase"/>
</dbReference>
<accession>A0A919MEX6</accession>
<dbReference type="PROSITE" id="PS50929">
    <property type="entry name" value="ABC_TM1F"/>
    <property type="match status" value="1"/>
</dbReference>